<protein>
    <submittedName>
        <fullName evidence="2">Uncharacterized protein</fullName>
    </submittedName>
</protein>
<evidence type="ECO:0000313" key="3">
    <source>
        <dbReference type="Proteomes" id="UP001066276"/>
    </source>
</evidence>
<feature type="compositionally biased region" description="Polar residues" evidence="1">
    <location>
        <begin position="1"/>
        <end position="16"/>
    </location>
</feature>
<reference evidence="2" key="1">
    <citation type="journal article" date="2022" name="bioRxiv">
        <title>Sequencing and chromosome-scale assembly of the giantPleurodeles waltlgenome.</title>
        <authorList>
            <person name="Brown T."/>
            <person name="Elewa A."/>
            <person name="Iarovenko S."/>
            <person name="Subramanian E."/>
            <person name="Araus A.J."/>
            <person name="Petzold A."/>
            <person name="Susuki M."/>
            <person name="Suzuki K.-i.T."/>
            <person name="Hayashi T."/>
            <person name="Toyoda A."/>
            <person name="Oliveira C."/>
            <person name="Osipova E."/>
            <person name="Leigh N.D."/>
            <person name="Simon A."/>
            <person name="Yun M.H."/>
        </authorList>
    </citation>
    <scope>NUCLEOTIDE SEQUENCE</scope>
    <source>
        <strain evidence="2">20211129_DDA</strain>
        <tissue evidence="2">Liver</tissue>
    </source>
</reference>
<evidence type="ECO:0000313" key="2">
    <source>
        <dbReference type="EMBL" id="KAJ1143431.1"/>
    </source>
</evidence>
<name>A0AAV7QSE9_PLEWA</name>
<dbReference type="AlphaFoldDB" id="A0AAV7QSE9"/>
<sequence>MTRETQSQENKWSQTRKPAHMRVAKQRDRQTVFPPTQGRAPVMTRETRLRENKWSQTRKSAHMRVAKQRVRVSGSELIVNYT</sequence>
<comment type="caution">
    <text evidence="2">The sequence shown here is derived from an EMBL/GenBank/DDBJ whole genome shotgun (WGS) entry which is preliminary data.</text>
</comment>
<accession>A0AAV7QSE9</accession>
<feature type="region of interest" description="Disordered" evidence="1">
    <location>
        <begin position="1"/>
        <end position="67"/>
    </location>
</feature>
<gene>
    <name evidence="2" type="ORF">NDU88_009740</name>
</gene>
<keyword evidence="3" id="KW-1185">Reference proteome</keyword>
<proteinExistence type="predicted"/>
<dbReference type="EMBL" id="JANPWB010000010">
    <property type="protein sequence ID" value="KAJ1143431.1"/>
    <property type="molecule type" value="Genomic_DNA"/>
</dbReference>
<dbReference type="Proteomes" id="UP001066276">
    <property type="component" value="Chromosome 6"/>
</dbReference>
<organism evidence="2 3">
    <name type="scientific">Pleurodeles waltl</name>
    <name type="common">Iberian ribbed newt</name>
    <dbReference type="NCBI Taxonomy" id="8319"/>
    <lineage>
        <taxon>Eukaryota</taxon>
        <taxon>Metazoa</taxon>
        <taxon>Chordata</taxon>
        <taxon>Craniata</taxon>
        <taxon>Vertebrata</taxon>
        <taxon>Euteleostomi</taxon>
        <taxon>Amphibia</taxon>
        <taxon>Batrachia</taxon>
        <taxon>Caudata</taxon>
        <taxon>Salamandroidea</taxon>
        <taxon>Salamandridae</taxon>
        <taxon>Pleurodelinae</taxon>
        <taxon>Pleurodeles</taxon>
    </lineage>
</organism>
<evidence type="ECO:0000256" key="1">
    <source>
        <dbReference type="SAM" id="MobiDB-lite"/>
    </source>
</evidence>